<dbReference type="InterPro" id="IPR036191">
    <property type="entry name" value="RRF_sf"/>
</dbReference>
<dbReference type="FunFam" id="1.10.132.20:FF:000001">
    <property type="entry name" value="Ribosome-recycling factor"/>
    <property type="match status" value="1"/>
</dbReference>
<evidence type="ECO:0000256" key="6">
    <source>
        <dbReference type="SAM" id="Coils"/>
    </source>
</evidence>
<evidence type="ECO:0000313" key="9">
    <source>
        <dbReference type="Proteomes" id="UP000176631"/>
    </source>
</evidence>
<dbReference type="Pfam" id="PF01765">
    <property type="entry name" value="RRF"/>
    <property type="match status" value="1"/>
</dbReference>
<comment type="caution">
    <text evidence="8">The sequence shown here is derived from an EMBL/GenBank/DDBJ whole genome shotgun (WGS) entry which is preliminary data.</text>
</comment>
<feature type="coiled-coil region" evidence="6">
    <location>
        <begin position="126"/>
        <end position="153"/>
    </location>
</feature>
<evidence type="ECO:0000313" key="8">
    <source>
        <dbReference type="EMBL" id="OGY23197.1"/>
    </source>
</evidence>
<sequence length="186" mass="21348">MDLDHLLKETKERMQKALEHLHGELVGVRTGRANPSLLEEIKVEAYGTKMNLRDLASINAPEPRLLVVQIWDQNNLSLIEKAIRDANIGLNPVAEGNLIRVAIPPLNEERRKEMIKLVNERTESARVAVRQIRREAIEEIDKLEKSKKISEDDRFRKDEEIQKITEGFSGEIENIAKGKEKEILQV</sequence>
<dbReference type="AlphaFoldDB" id="A0A1G1W778"/>
<dbReference type="GO" id="GO:0006415">
    <property type="term" value="P:translational termination"/>
    <property type="evidence" value="ECO:0007669"/>
    <property type="project" value="UniProtKB-UniRule"/>
</dbReference>
<dbReference type="HAMAP" id="MF_00040">
    <property type="entry name" value="RRF"/>
    <property type="match status" value="1"/>
</dbReference>
<dbReference type="PANTHER" id="PTHR20982:SF3">
    <property type="entry name" value="MITOCHONDRIAL RIBOSOME RECYCLING FACTOR PSEUDO 1"/>
    <property type="match status" value="1"/>
</dbReference>
<proteinExistence type="inferred from homology"/>
<dbReference type="SUPFAM" id="SSF55194">
    <property type="entry name" value="Ribosome recycling factor, RRF"/>
    <property type="match status" value="1"/>
</dbReference>
<dbReference type="Gene3D" id="1.10.132.20">
    <property type="entry name" value="Ribosome-recycling factor"/>
    <property type="match status" value="1"/>
</dbReference>
<keyword evidence="3 5" id="KW-0963">Cytoplasm</keyword>
<dbReference type="Proteomes" id="UP000176631">
    <property type="component" value="Unassembled WGS sequence"/>
</dbReference>
<keyword evidence="6" id="KW-0175">Coiled coil</keyword>
<gene>
    <name evidence="5" type="primary">frr</name>
    <name evidence="8" type="ORF">A2172_02350</name>
</gene>
<dbReference type="GO" id="GO:0043023">
    <property type="term" value="F:ribosomal large subunit binding"/>
    <property type="evidence" value="ECO:0007669"/>
    <property type="project" value="TreeGrafter"/>
</dbReference>
<dbReference type="CDD" id="cd00520">
    <property type="entry name" value="RRF"/>
    <property type="match status" value="1"/>
</dbReference>
<dbReference type="InterPro" id="IPR023584">
    <property type="entry name" value="Ribosome_recyc_fac_dom"/>
</dbReference>
<comment type="function">
    <text evidence="5">Responsible for the release of ribosomes from messenger RNA at the termination of protein biosynthesis. May increase the efficiency of translation by recycling ribosomes from one round of translation to another.</text>
</comment>
<dbReference type="EMBL" id="MHCP01000028">
    <property type="protein sequence ID" value="OGY23197.1"/>
    <property type="molecule type" value="Genomic_DNA"/>
</dbReference>
<evidence type="ECO:0000256" key="3">
    <source>
        <dbReference type="ARBA" id="ARBA00022490"/>
    </source>
</evidence>
<feature type="domain" description="Ribosome recycling factor" evidence="7">
    <location>
        <begin position="23"/>
        <end position="184"/>
    </location>
</feature>
<evidence type="ECO:0000256" key="1">
    <source>
        <dbReference type="ARBA" id="ARBA00004496"/>
    </source>
</evidence>
<accession>A0A1G1W778</accession>
<reference evidence="8 9" key="1">
    <citation type="journal article" date="2016" name="Nat. Commun.">
        <title>Thousands of microbial genomes shed light on interconnected biogeochemical processes in an aquifer system.</title>
        <authorList>
            <person name="Anantharaman K."/>
            <person name="Brown C.T."/>
            <person name="Hug L.A."/>
            <person name="Sharon I."/>
            <person name="Castelle C.J."/>
            <person name="Probst A.J."/>
            <person name="Thomas B.C."/>
            <person name="Singh A."/>
            <person name="Wilkins M.J."/>
            <person name="Karaoz U."/>
            <person name="Brodie E.L."/>
            <person name="Williams K.H."/>
            <person name="Hubbard S.S."/>
            <person name="Banfield J.F."/>
        </authorList>
    </citation>
    <scope>NUCLEOTIDE SEQUENCE [LARGE SCALE GENOMIC DNA]</scope>
</reference>
<dbReference type="STRING" id="1802593.A2172_02350"/>
<dbReference type="PANTHER" id="PTHR20982">
    <property type="entry name" value="RIBOSOME RECYCLING FACTOR"/>
    <property type="match status" value="1"/>
</dbReference>
<evidence type="ECO:0000256" key="4">
    <source>
        <dbReference type="ARBA" id="ARBA00022917"/>
    </source>
</evidence>
<keyword evidence="4 5" id="KW-0648">Protein biosynthesis</keyword>
<protein>
    <recommendedName>
        <fullName evidence="5">Ribosome-recycling factor</fullName>
        <shortName evidence="5">RRF</shortName>
    </recommendedName>
    <alternativeName>
        <fullName evidence="5">Ribosome-releasing factor</fullName>
    </alternativeName>
</protein>
<organism evidence="8 9">
    <name type="scientific">Candidatus Woykebacteria bacterium RBG_13_40_15</name>
    <dbReference type="NCBI Taxonomy" id="1802593"/>
    <lineage>
        <taxon>Bacteria</taxon>
        <taxon>Candidatus Woykeibacteriota</taxon>
    </lineage>
</organism>
<comment type="similarity">
    <text evidence="2 5">Belongs to the RRF family.</text>
</comment>
<dbReference type="GO" id="GO:0005737">
    <property type="term" value="C:cytoplasm"/>
    <property type="evidence" value="ECO:0007669"/>
    <property type="project" value="UniProtKB-SubCell"/>
</dbReference>
<evidence type="ECO:0000259" key="7">
    <source>
        <dbReference type="Pfam" id="PF01765"/>
    </source>
</evidence>
<dbReference type="InterPro" id="IPR002661">
    <property type="entry name" value="Ribosome_recyc_fac"/>
</dbReference>
<name>A0A1G1W778_9BACT</name>
<evidence type="ECO:0000256" key="5">
    <source>
        <dbReference type="HAMAP-Rule" id="MF_00040"/>
    </source>
</evidence>
<dbReference type="FunFam" id="3.30.1360.40:FF:000001">
    <property type="entry name" value="Ribosome-recycling factor"/>
    <property type="match status" value="1"/>
</dbReference>
<comment type="subcellular location">
    <subcellularLocation>
        <location evidence="1 5">Cytoplasm</location>
    </subcellularLocation>
</comment>
<evidence type="ECO:0000256" key="2">
    <source>
        <dbReference type="ARBA" id="ARBA00005912"/>
    </source>
</evidence>
<dbReference type="Gene3D" id="3.30.1360.40">
    <property type="match status" value="1"/>
</dbReference>
<dbReference type="NCBIfam" id="TIGR00496">
    <property type="entry name" value="frr"/>
    <property type="match status" value="1"/>
</dbReference>